<dbReference type="PANTHER" id="PTHR47917:SF1">
    <property type="entry name" value="COENZYME F420:L-GLUTAMATE LIGASE"/>
    <property type="match status" value="1"/>
</dbReference>
<keyword evidence="1" id="KW-0436">Ligase</keyword>
<keyword evidence="4" id="KW-0460">Magnesium</keyword>
<evidence type="ECO:0000256" key="7">
    <source>
        <dbReference type="ARBA" id="ARBA00023211"/>
    </source>
</evidence>
<dbReference type="NCBIfam" id="TIGR01916">
    <property type="entry name" value="F420_cofE"/>
    <property type="match status" value="1"/>
</dbReference>
<dbReference type="GO" id="GO:0052618">
    <property type="term" value="F:coenzyme F420-0:L-glutamate ligase activity"/>
    <property type="evidence" value="ECO:0007669"/>
    <property type="project" value="TreeGrafter"/>
</dbReference>
<sequence>MHDLQMTMDDGVRAIPIPGLPEIVSGENIGNLISDQCLMNDTPPCVGDLIVVAQKIVSKSENAVVELSTQTPNDEAYRLAQIVGKDPRLVQVVLDQSTRVVRAVQGVLIVETHHGFVCANAGVDHSNIEGDETVTILPVDSDRSAEIIRGAFLRRTGRKVGVVISDTFNRPWREGSINVAIGIAGFDPLQDLRGTEDDFNREMTTSVVSLADEVASMAQLVMGEAGRVPAAIVRGVKWNPGDHSKIRLLRPANQDLFR</sequence>
<keyword evidence="6" id="KW-0342">GTP-binding</keyword>
<proteinExistence type="predicted"/>
<keyword evidence="2" id="KW-0479">Metal-binding</keyword>
<dbReference type="PANTHER" id="PTHR47917">
    <property type="match status" value="1"/>
</dbReference>
<dbReference type="Gene3D" id="3.30.1330.100">
    <property type="entry name" value="CofE-like"/>
    <property type="match status" value="1"/>
</dbReference>
<evidence type="ECO:0000313" key="9">
    <source>
        <dbReference type="EMBL" id="SVA22923.1"/>
    </source>
</evidence>
<evidence type="ECO:0000256" key="4">
    <source>
        <dbReference type="ARBA" id="ARBA00022842"/>
    </source>
</evidence>
<dbReference type="InterPro" id="IPR002847">
    <property type="entry name" value="F420-0_gamma-glut_ligase-dom"/>
</dbReference>
<name>A0A381U8L1_9ZZZZ</name>
<dbReference type="EMBL" id="UINC01005687">
    <property type="protein sequence ID" value="SVA22923.1"/>
    <property type="molecule type" value="Genomic_DNA"/>
</dbReference>
<feature type="domain" description="Coenzyme F420:L-glutamate ligase-like" evidence="8">
    <location>
        <begin position="20"/>
        <end position="235"/>
    </location>
</feature>
<reference evidence="9" key="1">
    <citation type="submission" date="2018-05" db="EMBL/GenBank/DDBJ databases">
        <authorList>
            <person name="Lanie J.A."/>
            <person name="Ng W.-L."/>
            <person name="Kazmierczak K.M."/>
            <person name="Andrzejewski T.M."/>
            <person name="Davidsen T.M."/>
            <person name="Wayne K.J."/>
            <person name="Tettelin H."/>
            <person name="Glass J.I."/>
            <person name="Rusch D."/>
            <person name="Podicherti R."/>
            <person name="Tsui H.-C.T."/>
            <person name="Winkler M.E."/>
        </authorList>
    </citation>
    <scope>NUCLEOTIDE SEQUENCE</scope>
</reference>
<evidence type="ECO:0000256" key="1">
    <source>
        <dbReference type="ARBA" id="ARBA00022598"/>
    </source>
</evidence>
<dbReference type="Gene3D" id="3.90.1660.10">
    <property type="entry name" value="CofE-like domain"/>
    <property type="match status" value="1"/>
</dbReference>
<dbReference type="GO" id="GO:0046872">
    <property type="term" value="F:metal ion binding"/>
    <property type="evidence" value="ECO:0007669"/>
    <property type="project" value="UniProtKB-KW"/>
</dbReference>
<organism evidence="9">
    <name type="scientific">marine metagenome</name>
    <dbReference type="NCBI Taxonomy" id="408172"/>
    <lineage>
        <taxon>unclassified sequences</taxon>
        <taxon>metagenomes</taxon>
        <taxon>ecological metagenomes</taxon>
    </lineage>
</organism>
<dbReference type="Pfam" id="PF01996">
    <property type="entry name" value="F420_ligase"/>
    <property type="match status" value="1"/>
</dbReference>
<evidence type="ECO:0000256" key="5">
    <source>
        <dbReference type="ARBA" id="ARBA00022958"/>
    </source>
</evidence>
<evidence type="ECO:0000256" key="6">
    <source>
        <dbReference type="ARBA" id="ARBA00023134"/>
    </source>
</evidence>
<protein>
    <recommendedName>
        <fullName evidence="8">Coenzyme F420:L-glutamate ligase-like domain-containing protein</fullName>
    </recommendedName>
</protein>
<dbReference type="InterPro" id="IPR008225">
    <property type="entry name" value="F420-0_g-glutamyl_ligase"/>
</dbReference>
<keyword evidence="3" id="KW-0547">Nucleotide-binding</keyword>
<evidence type="ECO:0000256" key="2">
    <source>
        <dbReference type="ARBA" id="ARBA00022723"/>
    </source>
</evidence>
<gene>
    <name evidence="9" type="ORF">METZ01_LOCUS75777</name>
</gene>
<evidence type="ECO:0000259" key="8">
    <source>
        <dbReference type="Pfam" id="PF01996"/>
    </source>
</evidence>
<dbReference type="AlphaFoldDB" id="A0A381U8L1"/>
<keyword evidence="5" id="KW-0630">Potassium</keyword>
<dbReference type="SUPFAM" id="SSF144010">
    <property type="entry name" value="CofE-like"/>
    <property type="match status" value="1"/>
</dbReference>
<dbReference type="GO" id="GO:0005525">
    <property type="term" value="F:GTP binding"/>
    <property type="evidence" value="ECO:0007669"/>
    <property type="project" value="UniProtKB-KW"/>
</dbReference>
<accession>A0A381U8L1</accession>
<keyword evidence="7" id="KW-0464">Manganese</keyword>
<evidence type="ECO:0000256" key="3">
    <source>
        <dbReference type="ARBA" id="ARBA00022741"/>
    </source>
</evidence>